<evidence type="ECO:0000313" key="16">
    <source>
        <dbReference type="Proteomes" id="UP000325902"/>
    </source>
</evidence>
<accession>A0A5N5DDI9</accession>
<protein>
    <submittedName>
        <fullName evidence="15">Cytochrome P450 monooxygenase rdc4</fullName>
    </submittedName>
</protein>
<keyword evidence="9 12" id="KW-0408">Iron</keyword>
<dbReference type="FunFam" id="1.10.630.10:FF:000047">
    <property type="entry name" value="Cytochrome P450 monooxygenase"/>
    <property type="match status" value="1"/>
</dbReference>
<evidence type="ECO:0000256" key="13">
    <source>
        <dbReference type="RuleBase" id="RU000461"/>
    </source>
</evidence>
<dbReference type="PANTHER" id="PTHR24305">
    <property type="entry name" value="CYTOCHROME P450"/>
    <property type="match status" value="1"/>
</dbReference>
<dbReference type="Proteomes" id="UP000325902">
    <property type="component" value="Unassembled WGS sequence"/>
</dbReference>
<keyword evidence="8 13" id="KW-0560">Oxidoreductase</keyword>
<dbReference type="InterPro" id="IPR050121">
    <property type="entry name" value="Cytochrome_P450_monoxygenase"/>
</dbReference>
<dbReference type="PRINTS" id="PR00463">
    <property type="entry name" value="EP450I"/>
</dbReference>
<feature type="transmembrane region" description="Helical" evidence="14">
    <location>
        <begin position="15"/>
        <end position="40"/>
    </location>
</feature>
<dbReference type="PROSITE" id="PS00086">
    <property type="entry name" value="CYTOCHROME_P450"/>
    <property type="match status" value="1"/>
</dbReference>
<dbReference type="PRINTS" id="PR00385">
    <property type="entry name" value="P450"/>
</dbReference>
<evidence type="ECO:0000256" key="11">
    <source>
        <dbReference type="ARBA" id="ARBA00023136"/>
    </source>
</evidence>
<reference evidence="15 16" key="1">
    <citation type="journal article" date="2019" name="Sci. Rep.">
        <title>A multi-omics analysis of the grapevine pathogen Lasiodiplodia theobromae reveals that temperature affects the expression of virulence- and pathogenicity-related genes.</title>
        <authorList>
            <person name="Felix C."/>
            <person name="Meneses R."/>
            <person name="Goncalves M.F.M."/>
            <person name="Tilleman L."/>
            <person name="Duarte A.S."/>
            <person name="Jorrin-Novo J.V."/>
            <person name="Van de Peer Y."/>
            <person name="Deforce D."/>
            <person name="Van Nieuwerburgh F."/>
            <person name="Esteves A.C."/>
            <person name="Alves A."/>
        </authorList>
    </citation>
    <scope>NUCLEOTIDE SEQUENCE [LARGE SCALE GENOMIC DNA]</scope>
    <source>
        <strain evidence="15 16">LA-SOL3</strain>
    </source>
</reference>
<comment type="cofactor">
    <cofactor evidence="1 12">
        <name>heme</name>
        <dbReference type="ChEBI" id="CHEBI:30413"/>
    </cofactor>
</comment>
<evidence type="ECO:0000256" key="6">
    <source>
        <dbReference type="ARBA" id="ARBA00022723"/>
    </source>
</evidence>
<dbReference type="EMBL" id="VCHE01000032">
    <property type="protein sequence ID" value="KAB2575500.1"/>
    <property type="molecule type" value="Genomic_DNA"/>
</dbReference>
<evidence type="ECO:0000256" key="5">
    <source>
        <dbReference type="ARBA" id="ARBA00022692"/>
    </source>
</evidence>
<dbReference type="GO" id="GO:0016020">
    <property type="term" value="C:membrane"/>
    <property type="evidence" value="ECO:0007669"/>
    <property type="project" value="UniProtKB-SubCell"/>
</dbReference>
<evidence type="ECO:0000256" key="1">
    <source>
        <dbReference type="ARBA" id="ARBA00001971"/>
    </source>
</evidence>
<dbReference type="GO" id="GO:0020037">
    <property type="term" value="F:heme binding"/>
    <property type="evidence" value="ECO:0007669"/>
    <property type="project" value="InterPro"/>
</dbReference>
<dbReference type="GO" id="GO:0005506">
    <property type="term" value="F:iron ion binding"/>
    <property type="evidence" value="ECO:0007669"/>
    <property type="project" value="InterPro"/>
</dbReference>
<feature type="binding site" description="axial binding residue" evidence="12">
    <location>
        <position position="451"/>
    </location>
    <ligand>
        <name>heme</name>
        <dbReference type="ChEBI" id="CHEBI:30413"/>
    </ligand>
    <ligandPart>
        <name>Fe</name>
        <dbReference type="ChEBI" id="CHEBI:18248"/>
    </ligandPart>
</feature>
<dbReference type="CDD" id="cd11058">
    <property type="entry name" value="CYP60B-like"/>
    <property type="match status" value="1"/>
</dbReference>
<sequence>MDFASQSHLLTPTNIPALLGGAVVTAIVYALGVAIYNVYFHPLSKYPGPKLYAASRIPYALDLSHGTINQTISDAHKKYGDVVRIAPNELSFISGDTAWNDIYGFRGAKKPEFGKDLDWYNKPVNGTYSMLGAGREDHSRMRRVFSHAFSDKALREQEPLIQRYIGMLMQRFGEKARAGVDVDLVRYYNFTTFDIIGDLTFGESFGCLETDDYHALVSGVFASLRASNRRKALHYWPAVQKAYFAWDSLTRQGKVQGNVIFHKFTAAKVDKRLATETDRPDIITAIEKQPETKALSRPEIQTNSELFLIAGSETTATMLSGTTMCLLKNPETMKKLVAEIRGAFESSDEITFERVGQLPYLIAALTEGMRFYPPVPTGFPRKVPEGGDNVGGHYVPGDTAVYVSQYATYHSPQNFTDPESYIPERWIGDDPRFAKDRKSVLMPFSNGPRNCLGKNLAYAEMRTILAKTLFNYDLELLEDKTGNWFDQKVFALWEKGPLLVRVKEARR</sequence>
<keyword evidence="11 14" id="KW-0472">Membrane</keyword>
<dbReference type="InterPro" id="IPR001128">
    <property type="entry name" value="Cyt_P450"/>
</dbReference>
<dbReference type="Gene3D" id="1.10.630.10">
    <property type="entry name" value="Cytochrome P450"/>
    <property type="match status" value="1"/>
</dbReference>
<keyword evidence="10 13" id="KW-0503">Monooxygenase</keyword>
<dbReference type="Pfam" id="PF00067">
    <property type="entry name" value="p450"/>
    <property type="match status" value="1"/>
</dbReference>
<dbReference type="GO" id="GO:0004497">
    <property type="term" value="F:monooxygenase activity"/>
    <property type="evidence" value="ECO:0007669"/>
    <property type="project" value="UniProtKB-KW"/>
</dbReference>
<comment type="subcellular location">
    <subcellularLocation>
        <location evidence="2">Membrane</location>
        <topology evidence="2">Single-pass membrane protein</topology>
    </subcellularLocation>
</comment>
<evidence type="ECO:0000256" key="7">
    <source>
        <dbReference type="ARBA" id="ARBA00022989"/>
    </source>
</evidence>
<evidence type="ECO:0000256" key="3">
    <source>
        <dbReference type="ARBA" id="ARBA00010617"/>
    </source>
</evidence>
<evidence type="ECO:0000256" key="9">
    <source>
        <dbReference type="ARBA" id="ARBA00023004"/>
    </source>
</evidence>
<dbReference type="InterPro" id="IPR017972">
    <property type="entry name" value="Cyt_P450_CS"/>
</dbReference>
<keyword evidence="4 12" id="KW-0349">Heme</keyword>
<evidence type="ECO:0000256" key="4">
    <source>
        <dbReference type="ARBA" id="ARBA00022617"/>
    </source>
</evidence>
<comment type="caution">
    <text evidence="15">The sequence shown here is derived from an EMBL/GenBank/DDBJ whole genome shotgun (WGS) entry which is preliminary data.</text>
</comment>
<dbReference type="OrthoDB" id="1470350at2759"/>
<keyword evidence="5 14" id="KW-0812">Transmembrane</keyword>
<gene>
    <name evidence="15" type="primary">rdc4_9</name>
    <name evidence="15" type="ORF">DBV05_g5836</name>
</gene>
<comment type="similarity">
    <text evidence="3 13">Belongs to the cytochrome P450 family.</text>
</comment>
<dbReference type="PANTHER" id="PTHR24305:SF210">
    <property type="entry name" value="CYTOCHROME P450 MONOOXYGENASE ASQL-RELATED"/>
    <property type="match status" value="1"/>
</dbReference>
<keyword evidence="16" id="KW-1185">Reference proteome</keyword>
<evidence type="ECO:0000256" key="14">
    <source>
        <dbReference type="SAM" id="Phobius"/>
    </source>
</evidence>
<dbReference type="GO" id="GO:0009403">
    <property type="term" value="P:toxin biosynthetic process"/>
    <property type="evidence" value="ECO:0007669"/>
    <property type="project" value="UniProtKB-ARBA"/>
</dbReference>
<evidence type="ECO:0000256" key="2">
    <source>
        <dbReference type="ARBA" id="ARBA00004167"/>
    </source>
</evidence>
<keyword evidence="6 12" id="KW-0479">Metal-binding</keyword>
<dbReference type="GO" id="GO:0016705">
    <property type="term" value="F:oxidoreductase activity, acting on paired donors, with incorporation or reduction of molecular oxygen"/>
    <property type="evidence" value="ECO:0007669"/>
    <property type="project" value="InterPro"/>
</dbReference>
<dbReference type="SUPFAM" id="SSF48264">
    <property type="entry name" value="Cytochrome P450"/>
    <property type="match status" value="1"/>
</dbReference>
<organism evidence="15 16">
    <name type="scientific">Lasiodiplodia theobromae</name>
    <dbReference type="NCBI Taxonomy" id="45133"/>
    <lineage>
        <taxon>Eukaryota</taxon>
        <taxon>Fungi</taxon>
        <taxon>Dikarya</taxon>
        <taxon>Ascomycota</taxon>
        <taxon>Pezizomycotina</taxon>
        <taxon>Dothideomycetes</taxon>
        <taxon>Dothideomycetes incertae sedis</taxon>
        <taxon>Botryosphaeriales</taxon>
        <taxon>Botryosphaeriaceae</taxon>
        <taxon>Lasiodiplodia</taxon>
    </lineage>
</organism>
<evidence type="ECO:0000256" key="8">
    <source>
        <dbReference type="ARBA" id="ARBA00023002"/>
    </source>
</evidence>
<evidence type="ECO:0000256" key="10">
    <source>
        <dbReference type="ARBA" id="ARBA00023033"/>
    </source>
</evidence>
<dbReference type="AlphaFoldDB" id="A0A5N5DDI9"/>
<dbReference type="InterPro" id="IPR036396">
    <property type="entry name" value="Cyt_P450_sf"/>
</dbReference>
<name>A0A5N5DDI9_9PEZI</name>
<proteinExistence type="inferred from homology"/>
<evidence type="ECO:0000313" key="15">
    <source>
        <dbReference type="EMBL" id="KAB2575500.1"/>
    </source>
</evidence>
<evidence type="ECO:0000256" key="12">
    <source>
        <dbReference type="PIRSR" id="PIRSR602401-1"/>
    </source>
</evidence>
<dbReference type="InterPro" id="IPR002401">
    <property type="entry name" value="Cyt_P450_E_grp-I"/>
</dbReference>
<keyword evidence="7 14" id="KW-1133">Transmembrane helix</keyword>